<dbReference type="Pfam" id="PF13365">
    <property type="entry name" value="Trypsin_2"/>
    <property type="match status" value="1"/>
</dbReference>
<name>A0ABX7TJC1_STRCY</name>
<gene>
    <name evidence="1" type="ORF">S1361_03575</name>
</gene>
<dbReference type="Pfam" id="PF13374">
    <property type="entry name" value="TPR_10"/>
    <property type="match status" value="11"/>
</dbReference>
<organism evidence="1 2">
    <name type="scientific">Streptomyces cyanogenus</name>
    <dbReference type="NCBI Taxonomy" id="80860"/>
    <lineage>
        <taxon>Bacteria</taxon>
        <taxon>Bacillati</taxon>
        <taxon>Actinomycetota</taxon>
        <taxon>Actinomycetes</taxon>
        <taxon>Kitasatosporales</taxon>
        <taxon>Streptomycetaceae</taxon>
        <taxon>Streptomyces</taxon>
    </lineage>
</organism>
<accession>A0ABX7TJC1</accession>
<dbReference type="PANTHER" id="PTHR19959">
    <property type="entry name" value="KINESIN LIGHT CHAIN"/>
    <property type="match status" value="1"/>
</dbReference>
<dbReference type="InterPro" id="IPR043504">
    <property type="entry name" value="Peptidase_S1_PA_chymotrypsin"/>
</dbReference>
<keyword evidence="2" id="KW-1185">Reference proteome</keyword>
<sequence>MEFDRRVQIRVERLKDGRKSTGFGTGYLVAPRLVLTAAHVLDDIDPTAVDPVRVCPPDAGEEQFCATVRWQRKDPVVDAALIEVTDGQGWQVPQSLGDLLARPPQRYGLLIGNRPHPVTATGFPRSQKDAEDGRRLDEQLSGHIAPGTGALAGRYEITSTGPTLAAAMGAGSAWSGISGAAVLADDGLGGDLLCGVVRRDRQASGGSRLTATCASHLLADDAFRALLTEHTGWEPVLEPVEAAGLLTPAAFDRDLDSPAALLRADAEAVAFHGRAHELDDLRAWCETQPDALAIRVITGPGGQGKTRLARRLTDLFSHQGWVTGHLRPDLTDYDTPPDFTPLNTALPLLLVVDYAETRPRLLRRLITHLHRSRHRVRLLLLARADGEWRTDPLSAAPAVRRLLAAAPVTGLNPLIPRSRPATDRHTAFTRAARDLARLLPRVPSVPAHDWAALAAALQPPEDLSHPRYDNTLTLQLTALVTLLQHGPRPADTPPGTPAEEILLEHEGRFWEDSAEAPAFKLNLPTTTLAATVAVAALCGATTVDAATHALGTLPDFPADKAPRTAAWLASLYPADPDRYWGSLQPDRIAEYHASQTLTHDRIQLPALLAAATPEQQAQLVTVLARAVIAHYNANRTTDSERVLHTLDTALDTTVLAYQAVRSATAALPYPSRILAPLALRLAGALAQANHRLAQDNPAAYEPELARSLSNLSIRLAEVGRRSEALTAAEDAVEIRRRLAADNPPAYEPDLAASLSNLGNRLATAGRRSEALTAEQNAVEIRRRLAADNPAAYEPDLAASLSNLGIQLAEAGRRSEALTAAEDAVQIYRRLAADNPPAYEPDLAASLTNLGIQLAEAGRRSEALTAAEDAVQIYRRLAADNPAAYEPDLATSLSNLGNRLAEAGRRSEALTAAEDAVQIYRRLAADNPAAYEPDLAASLSNLGIRLAEAGRRSEALTAEQDAVEVYRRLAADNPAAYEPVLAASLSNLGIRLATAGRRSEALTATEDAVEVYRRLAADNPAAYEPVLAASLSNLGIRLATAGRRSEALTATEDAVEIRRRLAADNPAAYEPDLATSLSNLGNRLAEAGRRSEALTAEQNAVEIRRRLAADNPAAYEPDLATSLSNLGNRLATAGRRSEALTATEDAVEIRRRLAADNPAAYEPDLATSLSNLGIQLAEAGRRSEALTAEQNAVEIRRRLAADNPPAYEPELATSLSVLAILLAEGGDLPAALRLTGEAVDLYRSHIGTMPSVLPQVHAVLGLQADVLEGLGRQGEAEQVRRWIRDNPLPRDSHS</sequence>
<dbReference type="Gene3D" id="1.25.40.10">
    <property type="entry name" value="Tetratricopeptide repeat domain"/>
    <property type="match status" value="4"/>
</dbReference>
<evidence type="ECO:0000313" key="1">
    <source>
        <dbReference type="EMBL" id="QTD96411.1"/>
    </source>
</evidence>
<proteinExistence type="predicted"/>
<dbReference type="SMART" id="SM00028">
    <property type="entry name" value="TPR"/>
    <property type="match status" value="11"/>
</dbReference>
<evidence type="ECO:0000313" key="2">
    <source>
        <dbReference type="Proteomes" id="UP000663908"/>
    </source>
</evidence>
<dbReference type="InterPro" id="IPR011990">
    <property type="entry name" value="TPR-like_helical_dom_sf"/>
</dbReference>
<reference evidence="1 2" key="1">
    <citation type="submission" date="2021-03" db="EMBL/GenBank/DDBJ databases">
        <title>Complete genome sequence of Streptomyces cyanogenus S136, producer of anticancer angucycline landomycin A.</title>
        <authorList>
            <person name="Hrab P."/>
            <person name="Ruckert C."/>
            <person name="Busche T."/>
            <person name="Ostash I."/>
            <person name="Kalinowski J."/>
            <person name="Fedorenko V."/>
            <person name="Yushchuk O."/>
            <person name="Ostash B."/>
        </authorList>
    </citation>
    <scope>NUCLEOTIDE SEQUENCE [LARGE SCALE GENOMIC DNA]</scope>
    <source>
        <strain evidence="1 2">S136</strain>
    </source>
</reference>
<dbReference type="EMBL" id="CP071839">
    <property type="protein sequence ID" value="QTD96411.1"/>
    <property type="molecule type" value="Genomic_DNA"/>
</dbReference>
<dbReference type="SUPFAM" id="SSF48452">
    <property type="entry name" value="TPR-like"/>
    <property type="match status" value="3"/>
</dbReference>
<dbReference type="RefSeq" id="WP_208030390.1">
    <property type="nucleotide sequence ID" value="NZ_CP071839.1"/>
</dbReference>
<dbReference type="InterPro" id="IPR027417">
    <property type="entry name" value="P-loop_NTPase"/>
</dbReference>
<protein>
    <submittedName>
        <fullName evidence="1">Tetratricopeptide repeat protein</fullName>
    </submittedName>
</protein>
<dbReference type="Gene3D" id="3.40.50.300">
    <property type="entry name" value="P-loop containing nucleotide triphosphate hydrolases"/>
    <property type="match status" value="1"/>
</dbReference>
<dbReference type="PANTHER" id="PTHR19959:SF119">
    <property type="entry name" value="FUNGAL LIPASE-LIKE DOMAIN-CONTAINING PROTEIN"/>
    <property type="match status" value="1"/>
</dbReference>
<dbReference type="InterPro" id="IPR019734">
    <property type="entry name" value="TPR_rpt"/>
</dbReference>
<dbReference type="InterPro" id="IPR009003">
    <property type="entry name" value="Peptidase_S1_PA"/>
</dbReference>
<dbReference type="Gene3D" id="2.40.10.10">
    <property type="entry name" value="Trypsin-like serine proteases"/>
    <property type="match status" value="1"/>
</dbReference>
<dbReference type="SUPFAM" id="SSF50494">
    <property type="entry name" value="Trypsin-like serine proteases"/>
    <property type="match status" value="1"/>
</dbReference>
<dbReference type="Proteomes" id="UP000663908">
    <property type="component" value="Chromosome"/>
</dbReference>